<comment type="caution">
    <text evidence="2">The sequence shown here is derived from an EMBL/GenBank/DDBJ whole genome shotgun (WGS) entry which is preliminary data.</text>
</comment>
<proteinExistence type="predicted"/>
<keyword evidence="1" id="KW-0812">Transmembrane</keyword>
<keyword evidence="3" id="KW-1185">Reference proteome</keyword>
<keyword evidence="1" id="KW-1133">Transmembrane helix</keyword>
<keyword evidence="1" id="KW-0472">Membrane</keyword>
<organism evidence="2 3">
    <name type="scientific">Batillaria attramentaria</name>
    <dbReference type="NCBI Taxonomy" id="370345"/>
    <lineage>
        <taxon>Eukaryota</taxon>
        <taxon>Metazoa</taxon>
        <taxon>Spiralia</taxon>
        <taxon>Lophotrochozoa</taxon>
        <taxon>Mollusca</taxon>
        <taxon>Gastropoda</taxon>
        <taxon>Caenogastropoda</taxon>
        <taxon>Sorbeoconcha</taxon>
        <taxon>Cerithioidea</taxon>
        <taxon>Batillariidae</taxon>
        <taxon>Batillaria</taxon>
    </lineage>
</organism>
<accession>A0ABD0M7P0</accession>
<evidence type="ECO:0000313" key="3">
    <source>
        <dbReference type="Proteomes" id="UP001519460"/>
    </source>
</evidence>
<evidence type="ECO:0000256" key="1">
    <source>
        <dbReference type="SAM" id="Phobius"/>
    </source>
</evidence>
<dbReference type="EMBL" id="JACVVK020000004">
    <property type="protein sequence ID" value="KAK7507707.1"/>
    <property type="molecule type" value="Genomic_DNA"/>
</dbReference>
<evidence type="ECO:0000313" key="2">
    <source>
        <dbReference type="EMBL" id="KAK7507707.1"/>
    </source>
</evidence>
<gene>
    <name evidence="2" type="ORF">BaRGS_00001642</name>
</gene>
<dbReference type="Proteomes" id="UP001519460">
    <property type="component" value="Unassembled WGS sequence"/>
</dbReference>
<protein>
    <submittedName>
        <fullName evidence="2">Uncharacterized protein</fullName>
    </submittedName>
</protein>
<reference evidence="2 3" key="1">
    <citation type="journal article" date="2023" name="Sci. Data">
        <title>Genome assembly of the Korean intertidal mud-creeper Batillaria attramentaria.</title>
        <authorList>
            <person name="Patra A.K."/>
            <person name="Ho P.T."/>
            <person name="Jun S."/>
            <person name="Lee S.J."/>
            <person name="Kim Y."/>
            <person name="Won Y.J."/>
        </authorList>
    </citation>
    <scope>NUCLEOTIDE SEQUENCE [LARGE SCALE GENOMIC DNA]</scope>
    <source>
        <strain evidence="2">Wonlab-2016</strain>
    </source>
</reference>
<feature type="transmembrane region" description="Helical" evidence="1">
    <location>
        <begin position="26"/>
        <end position="45"/>
    </location>
</feature>
<name>A0ABD0M7P0_9CAEN</name>
<dbReference type="AlphaFoldDB" id="A0ABD0M7P0"/>
<sequence length="96" mass="10738">MGPLRRVNNVIAKRHSSTAGGGTVTAPEFCWVCTVLFHFGIYTRLGGKKRKEKKTSNPSPRRNISRLIIPPVPPAECCNRGVLDLGFWELPHVKNR</sequence>